<feature type="compositionally biased region" description="Low complexity" evidence="1">
    <location>
        <begin position="239"/>
        <end position="264"/>
    </location>
</feature>
<accession>A0A8S4NR83</accession>
<dbReference type="AlphaFoldDB" id="A0A8S4NR83"/>
<evidence type="ECO:0000256" key="1">
    <source>
        <dbReference type="SAM" id="MobiDB-lite"/>
    </source>
</evidence>
<evidence type="ECO:0000313" key="2">
    <source>
        <dbReference type="EMBL" id="CAH1782617.1"/>
    </source>
</evidence>
<keyword evidence="3" id="KW-1185">Reference proteome</keyword>
<feature type="region of interest" description="Disordered" evidence="1">
    <location>
        <begin position="228"/>
        <end position="323"/>
    </location>
</feature>
<evidence type="ECO:0000313" key="3">
    <source>
        <dbReference type="Proteomes" id="UP000749559"/>
    </source>
</evidence>
<protein>
    <submittedName>
        <fullName evidence="2">Uncharacterized protein</fullName>
    </submittedName>
</protein>
<dbReference type="Proteomes" id="UP000749559">
    <property type="component" value="Unassembled WGS sequence"/>
</dbReference>
<name>A0A8S4NR83_OWEFU</name>
<feature type="non-terminal residue" evidence="2">
    <location>
        <position position="1"/>
    </location>
</feature>
<comment type="caution">
    <text evidence="2">The sequence shown here is derived from an EMBL/GenBank/DDBJ whole genome shotgun (WGS) entry which is preliminary data.</text>
</comment>
<reference evidence="2" key="1">
    <citation type="submission" date="2022-03" db="EMBL/GenBank/DDBJ databases">
        <authorList>
            <person name="Martin C."/>
        </authorList>
    </citation>
    <scope>NUCLEOTIDE SEQUENCE</scope>
</reference>
<gene>
    <name evidence="2" type="ORF">OFUS_LOCUS9048</name>
</gene>
<dbReference type="OrthoDB" id="6067218at2759"/>
<organism evidence="2 3">
    <name type="scientific">Owenia fusiformis</name>
    <name type="common">Polychaete worm</name>
    <dbReference type="NCBI Taxonomy" id="6347"/>
    <lineage>
        <taxon>Eukaryota</taxon>
        <taxon>Metazoa</taxon>
        <taxon>Spiralia</taxon>
        <taxon>Lophotrochozoa</taxon>
        <taxon>Annelida</taxon>
        <taxon>Polychaeta</taxon>
        <taxon>Sedentaria</taxon>
        <taxon>Canalipalpata</taxon>
        <taxon>Sabellida</taxon>
        <taxon>Oweniida</taxon>
        <taxon>Oweniidae</taxon>
        <taxon>Owenia</taxon>
    </lineage>
</organism>
<feature type="compositionally biased region" description="Low complexity" evidence="1">
    <location>
        <begin position="280"/>
        <end position="290"/>
    </location>
</feature>
<feature type="compositionally biased region" description="Polar residues" evidence="1">
    <location>
        <begin position="149"/>
        <end position="168"/>
    </location>
</feature>
<proteinExistence type="predicted"/>
<sequence length="323" mass="35205">GCVILLGSLEIGPGLGGWELVRHILTISHCLSASEVKPSKARSKASKLAEMRYLAKELKYYQLDPRFNAEKIRDETIRRFGRTKPELPSRLDIRDTLGIPTPDVVTSPPPRSTSDQGPRRLSLPQGGRRSSSPMARRPPKSPNRRMTVGPNQGQIFNPGQRRMSNAEAQQMLLPPGGLPKKGGLHASNSTSYRTSDGFKNIASKAMALSKVANVFKKMQGGEKSILGVSVSQQETRETSPSPSSPSSPSLSPKSPRSPQSPRKSSITESRESRSKQRARTLGTELLLLGGVKRLGDSGSPRMSVQSKLERMWEMGEQGTIGTK</sequence>
<feature type="region of interest" description="Disordered" evidence="1">
    <location>
        <begin position="88"/>
        <end position="195"/>
    </location>
</feature>
<dbReference type="EMBL" id="CAIIXF020000005">
    <property type="protein sequence ID" value="CAH1782617.1"/>
    <property type="molecule type" value="Genomic_DNA"/>
</dbReference>